<dbReference type="PANTHER" id="PTHR34788">
    <property type="entry name" value="F15I1.22"/>
    <property type="match status" value="1"/>
</dbReference>
<dbReference type="AlphaFoldDB" id="A0AAN8UFV5"/>
<dbReference type="Proteomes" id="UP001370490">
    <property type="component" value="Unassembled WGS sequence"/>
</dbReference>
<keyword evidence="2" id="KW-1185">Reference proteome</keyword>
<dbReference type="PANTHER" id="PTHR34788:SF4">
    <property type="entry name" value="F15I1.22"/>
    <property type="match status" value="1"/>
</dbReference>
<comment type="caution">
    <text evidence="1">The sequence shown here is derived from an EMBL/GenBank/DDBJ whole genome shotgun (WGS) entry which is preliminary data.</text>
</comment>
<name>A0AAN8UFV5_9MAGN</name>
<evidence type="ECO:0000313" key="2">
    <source>
        <dbReference type="Proteomes" id="UP001370490"/>
    </source>
</evidence>
<gene>
    <name evidence="1" type="ORF">RJ641_019797</name>
</gene>
<dbReference type="EMBL" id="JBAMMX010000025">
    <property type="protein sequence ID" value="KAK6914680.1"/>
    <property type="molecule type" value="Genomic_DNA"/>
</dbReference>
<organism evidence="1 2">
    <name type="scientific">Dillenia turbinata</name>
    <dbReference type="NCBI Taxonomy" id="194707"/>
    <lineage>
        <taxon>Eukaryota</taxon>
        <taxon>Viridiplantae</taxon>
        <taxon>Streptophyta</taxon>
        <taxon>Embryophyta</taxon>
        <taxon>Tracheophyta</taxon>
        <taxon>Spermatophyta</taxon>
        <taxon>Magnoliopsida</taxon>
        <taxon>eudicotyledons</taxon>
        <taxon>Gunneridae</taxon>
        <taxon>Pentapetalae</taxon>
        <taxon>Dilleniales</taxon>
        <taxon>Dilleniaceae</taxon>
        <taxon>Dillenia</taxon>
    </lineage>
</organism>
<reference evidence="1 2" key="1">
    <citation type="submission" date="2023-12" db="EMBL/GenBank/DDBJ databases">
        <title>A high-quality genome assembly for Dillenia turbinata (Dilleniales).</title>
        <authorList>
            <person name="Chanderbali A."/>
        </authorList>
    </citation>
    <scope>NUCLEOTIDE SEQUENCE [LARGE SCALE GENOMIC DNA]</scope>
    <source>
        <strain evidence="1">LSX21</strain>
        <tissue evidence="1">Leaf</tissue>
    </source>
</reference>
<evidence type="ECO:0000313" key="1">
    <source>
        <dbReference type="EMBL" id="KAK6914680.1"/>
    </source>
</evidence>
<protein>
    <submittedName>
        <fullName evidence="1">Uncharacterized protein</fullName>
    </submittedName>
</protein>
<accession>A0AAN8UFV5</accession>
<proteinExistence type="predicted"/>
<sequence length="128" mass="15187">MATDQEMITNRKPPTFGRRPTTLRWLARRRVNIRRKKQQSIRLGGKQRRGRTLVRLWRKIRVKWSELRYKCVLKKLVEYYKSLLKELVEASRSFDSYHQRMLMESSFAVPGLGMSFNSYPCAPVGVPL</sequence>